<dbReference type="CDD" id="cd03284">
    <property type="entry name" value="ABC_MutS1"/>
    <property type="match status" value="1"/>
</dbReference>
<evidence type="ECO:0000256" key="4">
    <source>
        <dbReference type="ARBA" id="ARBA00022840"/>
    </source>
</evidence>
<protein>
    <recommendedName>
        <fullName evidence="7 8">DNA mismatch repair protein MutS</fullName>
    </recommendedName>
</protein>
<dbReference type="PANTHER" id="PTHR11361:SF34">
    <property type="entry name" value="DNA MISMATCH REPAIR PROTEIN MSH1, MITOCHONDRIAL"/>
    <property type="match status" value="1"/>
</dbReference>
<dbReference type="SUPFAM" id="SSF55271">
    <property type="entry name" value="DNA repair protein MutS, domain I"/>
    <property type="match status" value="1"/>
</dbReference>
<dbReference type="InterPro" id="IPR017261">
    <property type="entry name" value="DNA_mismatch_repair_MutS/MSH"/>
</dbReference>
<accession>A0ABS2PWI9</accession>
<evidence type="ECO:0000259" key="10">
    <source>
        <dbReference type="PROSITE" id="PS00486"/>
    </source>
</evidence>
<evidence type="ECO:0000256" key="5">
    <source>
        <dbReference type="ARBA" id="ARBA00023125"/>
    </source>
</evidence>
<dbReference type="NCBIfam" id="NF003810">
    <property type="entry name" value="PRK05399.1"/>
    <property type="match status" value="1"/>
</dbReference>
<dbReference type="SMART" id="SM00533">
    <property type="entry name" value="MUTSd"/>
    <property type="match status" value="1"/>
</dbReference>
<dbReference type="Pfam" id="PF01624">
    <property type="entry name" value="MutS_I"/>
    <property type="match status" value="1"/>
</dbReference>
<evidence type="ECO:0000256" key="2">
    <source>
        <dbReference type="ARBA" id="ARBA00022741"/>
    </source>
</evidence>
<dbReference type="PROSITE" id="PS00486">
    <property type="entry name" value="DNA_MISMATCH_REPAIR_2"/>
    <property type="match status" value="1"/>
</dbReference>
<dbReference type="InterPro" id="IPR007696">
    <property type="entry name" value="DNA_mismatch_repair_MutS_core"/>
</dbReference>
<feature type="binding site" evidence="7">
    <location>
        <begin position="605"/>
        <end position="612"/>
    </location>
    <ligand>
        <name>ATP</name>
        <dbReference type="ChEBI" id="CHEBI:30616"/>
    </ligand>
</feature>
<evidence type="ECO:0000313" key="11">
    <source>
        <dbReference type="EMBL" id="MBM7644424.1"/>
    </source>
</evidence>
<proteinExistence type="inferred from homology"/>
<dbReference type="SMART" id="SM00534">
    <property type="entry name" value="MUTSac"/>
    <property type="match status" value="1"/>
</dbReference>
<organism evidence="11 12">
    <name type="scientific">Scopulibacillus daqui</name>
    <dbReference type="NCBI Taxonomy" id="1469162"/>
    <lineage>
        <taxon>Bacteria</taxon>
        <taxon>Bacillati</taxon>
        <taxon>Bacillota</taxon>
        <taxon>Bacilli</taxon>
        <taxon>Bacillales</taxon>
        <taxon>Sporolactobacillaceae</taxon>
        <taxon>Scopulibacillus</taxon>
    </lineage>
</organism>
<dbReference type="RefSeq" id="WP_205002388.1">
    <property type="nucleotide sequence ID" value="NZ_JAFBER010000002.1"/>
</dbReference>
<evidence type="ECO:0000313" key="12">
    <source>
        <dbReference type="Proteomes" id="UP000808914"/>
    </source>
</evidence>
<dbReference type="PIRSF" id="PIRSF037677">
    <property type="entry name" value="DNA_mis_repair_Msh6"/>
    <property type="match status" value="1"/>
</dbReference>
<dbReference type="InterPro" id="IPR007861">
    <property type="entry name" value="DNA_mismatch_repair_MutS_clamp"/>
</dbReference>
<dbReference type="InterPro" id="IPR005748">
    <property type="entry name" value="DNA_mismatch_repair_MutS"/>
</dbReference>
<dbReference type="InterPro" id="IPR045076">
    <property type="entry name" value="MutS"/>
</dbReference>
<keyword evidence="6 7" id="KW-0234">DNA repair</keyword>
<dbReference type="InterPro" id="IPR036678">
    <property type="entry name" value="MutS_con_dom_sf"/>
</dbReference>
<reference evidence="11 12" key="1">
    <citation type="submission" date="2021-01" db="EMBL/GenBank/DDBJ databases">
        <title>Genomic Encyclopedia of Type Strains, Phase IV (KMG-IV): sequencing the most valuable type-strain genomes for metagenomic binning, comparative biology and taxonomic classification.</title>
        <authorList>
            <person name="Goeker M."/>
        </authorList>
    </citation>
    <scope>NUCLEOTIDE SEQUENCE [LARGE SCALE GENOMIC DNA]</scope>
    <source>
        <strain evidence="11 12">DSM 28236</strain>
    </source>
</reference>
<dbReference type="Pfam" id="PF05192">
    <property type="entry name" value="MutS_III"/>
    <property type="match status" value="1"/>
</dbReference>
<dbReference type="Gene3D" id="3.40.50.300">
    <property type="entry name" value="P-loop containing nucleotide triphosphate hydrolases"/>
    <property type="match status" value="1"/>
</dbReference>
<evidence type="ECO:0000256" key="9">
    <source>
        <dbReference type="RuleBase" id="RU003756"/>
    </source>
</evidence>
<keyword evidence="12" id="KW-1185">Reference proteome</keyword>
<keyword evidence="2 7" id="KW-0547">Nucleotide-binding</keyword>
<dbReference type="Pfam" id="PF00488">
    <property type="entry name" value="MutS_V"/>
    <property type="match status" value="1"/>
</dbReference>
<dbReference type="Gene3D" id="1.10.1420.10">
    <property type="match status" value="2"/>
</dbReference>
<dbReference type="Pfam" id="PF05190">
    <property type="entry name" value="MutS_IV"/>
    <property type="match status" value="1"/>
</dbReference>
<dbReference type="NCBIfam" id="TIGR01070">
    <property type="entry name" value="mutS1"/>
    <property type="match status" value="1"/>
</dbReference>
<evidence type="ECO:0000256" key="6">
    <source>
        <dbReference type="ARBA" id="ARBA00023204"/>
    </source>
</evidence>
<name>A0ABS2PWI9_9BACL</name>
<dbReference type="Gene3D" id="3.30.420.110">
    <property type="entry name" value="MutS, connector domain"/>
    <property type="match status" value="1"/>
</dbReference>
<comment type="similarity">
    <text evidence="1 7 9">Belongs to the DNA mismatch repair MutS family.</text>
</comment>
<evidence type="ECO:0000256" key="1">
    <source>
        <dbReference type="ARBA" id="ARBA00006271"/>
    </source>
</evidence>
<dbReference type="Gene3D" id="3.40.1170.10">
    <property type="entry name" value="DNA repair protein MutS, domain I"/>
    <property type="match status" value="1"/>
</dbReference>
<keyword evidence="5 7" id="KW-0238">DNA-binding</keyword>
<comment type="caution">
    <text evidence="11">The sequence shown here is derived from an EMBL/GenBank/DDBJ whole genome shotgun (WGS) entry which is preliminary data.</text>
</comment>
<comment type="function">
    <text evidence="7">This protein is involved in the repair of mismatches in DNA. It is possible that it carries out the mismatch recognition step. This protein has a weak ATPase activity.</text>
</comment>
<dbReference type="SUPFAM" id="SSF48334">
    <property type="entry name" value="DNA repair protein MutS, domain III"/>
    <property type="match status" value="1"/>
</dbReference>
<evidence type="ECO:0000256" key="7">
    <source>
        <dbReference type="HAMAP-Rule" id="MF_00096"/>
    </source>
</evidence>
<gene>
    <name evidence="7" type="primary">mutS</name>
    <name evidence="11" type="ORF">JOD45_000617</name>
</gene>
<evidence type="ECO:0000256" key="8">
    <source>
        <dbReference type="NCBIfam" id="TIGR01070"/>
    </source>
</evidence>
<dbReference type="EMBL" id="JAFBER010000002">
    <property type="protein sequence ID" value="MBM7644424.1"/>
    <property type="molecule type" value="Genomic_DNA"/>
</dbReference>
<dbReference type="PANTHER" id="PTHR11361">
    <property type="entry name" value="DNA MISMATCH REPAIR PROTEIN MUTS FAMILY MEMBER"/>
    <property type="match status" value="1"/>
</dbReference>
<dbReference type="InterPro" id="IPR007860">
    <property type="entry name" value="DNA_mmatch_repair_MutS_con_dom"/>
</dbReference>
<dbReference type="SUPFAM" id="SSF52540">
    <property type="entry name" value="P-loop containing nucleoside triphosphate hydrolases"/>
    <property type="match status" value="1"/>
</dbReference>
<keyword evidence="4 7" id="KW-0067">ATP-binding</keyword>
<dbReference type="Proteomes" id="UP000808914">
    <property type="component" value="Unassembled WGS sequence"/>
</dbReference>
<keyword evidence="3 7" id="KW-0227">DNA damage</keyword>
<feature type="domain" description="DNA mismatch repair proteins mutS family" evidence="10">
    <location>
        <begin position="679"/>
        <end position="695"/>
    </location>
</feature>
<dbReference type="InterPro" id="IPR007695">
    <property type="entry name" value="DNA_mismatch_repair_MutS-lik_N"/>
</dbReference>
<dbReference type="InterPro" id="IPR036187">
    <property type="entry name" value="DNA_mismatch_repair_MutS_sf"/>
</dbReference>
<dbReference type="InterPro" id="IPR027417">
    <property type="entry name" value="P-loop_NTPase"/>
</dbReference>
<evidence type="ECO:0000256" key="3">
    <source>
        <dbReference type="ARBA" id="ARBA00022763"/>
    </source>
</evidence>
<dbReference type="SUPFAM" id="SSF53150">
    <property type="entry name" value="DNA repair protein MutS, domain II"/>
    <property type="match status" value="1"/>
</dbReference>
<dbReference type="HAMAP" id="MF_00096">
    <property type="entry name" value="MutS"/>
    <property type="match status" value="1"/>
</dbReference>
<dbReference type="InterPro" id="IPR000432">
    <property type="entry name" value="DNA_mismatch_repair_MutS_C"/>
</dbReference>
<dbReference type="InterPro" id="IPR016151">
    <property type="entry name" value="DNA_mismatch_repair_MutS_N"/>
</dbReference>
<sequence>MAYTPMIQQYLSIKAQYPDAFLFFRLGDFYEMFFEDAKKASVELEITLTSRDGGQNERIPMCGVPYHAANQYIKVLVEKGYKIAICEQVEDPKSAKGVVKREVIQLITPGTVMDNQSLTPKENNYLTSISAFSDHTFGFSVCDLTTGEVKVTSIASWESVIQELAAYESKEVVVAPSFDETVLDELKQRLSVTVSFEENEEIPDALKKLADAIDQAKMQKSLGRLLQYLVKTQKRSLDHLQPAEFYAVQDYMAIDPNSRRNLELVATMKEKKKFGSLLWLLDKTKTAMGGRKLKQWIEKPLLNQEKINERLSCVESLIDHYFERETVRESLEKVYDLERLVGRVAFGNVNARELIQLKQSLAQVPAVIQALNDIDNDVIKQLAERMDPCADVKEIIEKGIIDDPPISITDGGIIKSGYHEKLDQYRDISQNGKAWIAELEQAERENTGIKSLKIGYNKVFGYYIEVTKANLKYLPEGRYERKQTLANAERFITPELKEKEKLILEAEEKMVDLEYELFQEIRSLIKEHSIRLQELAQLISRIDVLQSFAVVSENNQYTKPVFSDDRTIELKESRHPVVEQVIENNVFVANDLSMDESCDMLLITGPNMGGKSTFMRQVALSAIMAQMGCFVPAEHAVLPIFDQIFTRIGAADDLVSGQSTFMVEMMEAQYALSHATQNSLILLDEIGRGTSTYDGIAIAQAIVEYIHDHISAKTLFSTHYHELTQLEEQLSRLKNVHVTAMEEDGKVVFLHKVLPGQADKSYGIHVAKLASLPDALIDRANVILNDLEGKEEEKTLPIPSHNRISENSEQLAFFANETSNKQERPAADSKEKQIITALKSIDLLAMNPMEAMNELYRLQTLLKK</sequence>
<dbReference type="Pfam" id="PF05188">
    <property type="entry name" value="MutS_II"/>
    <property type="match status" value="1"/>
</dbReference>